<evidence type="ECO:0000259" key="1">
    <source>
        <dbReference type="PROSITE" id="PS51819"/>
    </source>
</evidence>
<dbReference type="AlphaFoldDB" id="A0A4U0F959"/>
<dbReference type="CDD" id="cd07246">
    <property type="entry name" value="VOC_like"/>
    <property type="match status" value="1"/>
</dbReference>
<dbReference type="Pfam" id="PF00903">
    <property type="entry name" value="Glyoxalase"/>
    <property type="match status" value="1"/>
</dbReference>
<dbReference type="SUPFAM" id="SSF54593">
    <property type="entry name" value="Glyoxalase/Bleomycin resistance protein/Dihydroxybiphenyl dioxygenase"/>
    <property type="match status" value="1"/>
</dbReference>
<proteinExistence type="predicted"/>
<comment type="caution">
    <text evidence="2">The sequence shown here is derived from an EMBL/GenBank/DDBJ whole genome shotgun (WGS) entry which is preliminary data.</text>
</comment>
<sequence>MSTPKSAIPMLAVHQADKAIDFYIKVFGAVEVTRMVTDDGKVEHAEIRVGDARIMIADEFPGHNRAAKSLGGTPVIIYLYVDRVDDVVERAVHEGAASLRPIQDLPHGDRVGKIEDPFGHVWMVACPLK</sequence>
<dbReference type="RefSeq" id="WP_136778212.1">
    <property type="nucleotide sequence ID" value="NZ_SUPK01000006.1"/>
</dbReference>
<feature type="domain" description="VOC" evidence="1">
    <location>
        <begin position="5"/>
        <end position="127"/>
    </location>
</feature>
<dbReference type="EMBL" id="SUPK01000006">
    <property type="protein sequence ID" value="TJY41293.1"/>
    <property type="molecule type" value="Genomic_DNA"/>
</dbReference>
<dbReference type="OrthoDB" id="9795306at2"/>
<dbReference type="Gene3D" id="3.30.720.110">
    <property type="match status" value="1"/>
</dbReference>
<dbReference type="InterPro" id="IPR004360">
    <property type="entry name" value="Glyas_Fos-R_dOase_dom"/>
</dbReference>
<dbReference type="InterPro" id="IPR037523">
    <property type="entry name" value="VOC_core"/>
</dbReference>
<evidence type="ECO:0000313" key="3">
    <source>
        <dbReference type="Proteomes" id="UP000309673"/>
    </source>
</evidence>
<name>A0A4U0F959_9BACL</name>
<organism evidence="2 3">
    <name type="scientific">Cohnella pontilimi</name>
    <dbReference type="NCBI Taxonomy" id="2564100"/>
    <lineage>
        <taxon>Bacteria</taxon>
        <taxon>Bacillati</taxon>
        <taxon>Bacillota</taxon>
        <taxon>Bacilli</taxon>
        <taxon>Bacillales</taxon>
        <taxon>Paenibacillaceae</taxon>
        <taxon>Cohnella</taxon>
    </lineage>
</organism>
<gene>
    <name evidence="2" type="ORF">E5161_12745</name>
</gene>
<keyword evidence="3" id="KW-1185">Reference proteome</keyword>
<dbReference type="Gene3D" id="3.30.720.120">
    <property type="match status" value="1"/>
</dbReference>
<dbReference type="PROSITE" id="PS51819">
    <property type="entry name" value="VOC"/>
    <property type="match status" value="1"/>
</dbReference>
<accession>A0A4U0F959</accession>
<reference evidence="2 3" key="1">
    <citation type="submission" date="2019-04" db="EMBL/GenBank/DDBJ databases">
        <title>Cohnella sp. nov., isolated from soil.</title>
        <authorList>
            <person name="Kim W."/>
        </authorList>
    </citation>
    <scope>NUCLEOTIDE SEQUENCE [LARGE SCALE GENOMIC DNA]</scope>
    <source>
        <strain evidence="2 3">CAU 1483</strain>
    </source>
</reference>
<protein>
    <submittedName>
        <fullName evidence="2">VOC family protein</fullName>
    </submittedName>
</protein>
<dbReference type="Proteomes" id="UP000309673">
    <property type="component" value="Unassembled WGS sequence"/>
</dbReference>
<dbReference type="PANTHER" id="PTHR34109:SF1">
    <property type="entry name" value="VOC DOMAIN-CONTAINING PROTEIN"/>
    <property type="match status" value="1"/>
</dbReference>
<evidence type="ECO:0000313" key="2">
    <source>
        <dbReference type="EMBL" id="TJY41293.1"/>
    </source>
</evidence>
<dbReference type="PANTHER" id="PTHR34109">
    <property type="entry name" value="BNAUNNG04460D PROTEIN-RELATED"/>
    <property type="match status" value="1"/>
</dbReference>
<dbReference type="InterPro" id="IPR029068">
    <property type="entry name" value="Glyas_Bleomycin-R_OHBP_Dase"/>
</dbReference>